<sequence length="72" mass="8080">MEYNPQVKSKITDSLAPTLTEIWKELVSRGLLKTSCSKTVPWSPTLPHGQMVDQAKNHMTVGLFEILIPNTE</sequence>
<dbReference type="AlphaFoldDB" id="A0A915J5R5"/>
<protein>
    <submittedName>
        <fullName evidence="2">Uncharacterized protein</fullName>
    </submittedName>
</protein>
<name>A0A915J5R5_ROMCU</name>
<organism evidence="1 2">
    <name type="scientific">Romanomermis culicivorax</name>
    <name type="common">Nematode worm</name>
    <dbReference type="NCBI Taxonomy" id="13658"/>
    <lineage>
        <taxon>Eukaryota</taxon>
        <taxon>Metazoa</taxon>
        <taxon>Ecdysozoa</taxon>
        <taxon>Nematoda</taxon>
        <taxon>Enoplea</taxon>
        <taxon>Dorylaimia</taxon>
        <taxon>Mermithida</taxon>
        <taxon>Mermithoidea</taxon>
        <taxon>Mermithidae</taxon>
        <taxon>Romanomermis</taxon>
    </lineage>
</organism>
<evidence type="ECO:0000313" key="2">
    <source>
        <dbReference type="WBParaSite" id="nRc.2.0.1.t21786-RA"/>
    </source>
</evidence>
<keyword evidence="1" id="KW-1185">Reference proteome</keyword>
<accession>A0A915J5R5</accession>
<dbReference type="WBParaSite" id="nRc.2.0.1.t21786-RA">
    <property type="protein sequence ID" value="nRc.2.0.1.t21786-RA"/>
    <property type="gene ID" value="nRc.2.0.1.g21786"/>
</dbReference>
<proteinExistence type="predicted"/>
<evidence type="ECO:0000313" key="1">
    <source>
        <dbReference type="Proteomes" id="UP000887565"/>
    </source>
</evidence>
<reference evidence="2" key="1">
    <citation type="submission" date="2022-11" db="UniProtKB">
        <authorList>
            <consortium name="WormBaseParasite"/>
        </authorList>
    </citation>
    <scope>IDENTIFICATION</scope>
</reference>
<dbReference type="Proteomes" id="UP000887565">
    <property type="component" value="Unplaced"/>
</dbReference>